<evidence type="ECO:0000313" key="2">
    <source>
        <dbReference type="EMBL" id="KAF1941601.1"/>
    </source>
</evidence>
<protein>
    <submittedName>
        <fullName evidence="2">Uncharacterized protein</fullName>
    </submittedName>
</protein>
<feature type="region of interest" description="Disordered" evidence="1">
    <location>
        <begin position="32"/>
        <end position="62"/>
    </location>
</feature>
<reference evidence="2" key="1">
    <citation type="journal article" date="2020" name="Stud. Mycol.">
        <title>101 Dothideomycetes genomes: a test case for predicting lifestyles and emergence of pathogens.</title>
        <authorList>
            <person name="Haridas S."/>
            <person name="Albert R."/>
            <person name="Binder M."/>
            <person name="Bloem J."/>
            <person name="Labutti K."/>
            <person name="Salamov A."/>
            <person name="Andreopoulos B."/>
            <person name="Baker S."/>
            <person name="Barry K."/>
            <person name="Bills G."/>
            <person name="Bluhm B."/>
            <person name="Cannon C."/>
            <person name="Castanera R."/>
            <person name="Culley D."/>
            <person name="Daum C."/>
            <person name="Ezra D."/>
            <person name="Gonzalez J."/>
            <person name="Henrissat B."/>
            <person name="Kuo A."/>
            <person name="Liang C."/>
            <person name="Lipzen A."/>
            <person name="Lutzoni F."/>
            <person name="Magnuson J."/>
            <person name="Mondo S."/>
            <person name="Nolan M."/>
            <person name="Ohm R."/>
            <person name="Pangilinan J."/>
            <person name="Park H.-J."/>
            <person name="Ramirez L."/>
            <person name="Alfaro M."/>
            <person name="Sun H."/>
            <person name="Tritt A."/>
            <person name="Yoshinaga Y."/>
            <person name="Zwiers L.-H."/>
            <person name="Turgeon B."/>
            <person name="Goodwin S."/>
            <person name="Spatafora J."/>
            <person name="Crous P."/>
            <person name="Grigoriev I."/>
        </authorList>
    </citation>
    <scope>NUCLEOTIDE SEQUENCE</scope>
    <source>
        <strain evidence="2">CBS 161.51</strain>
    </source>
</reference>
<dbReference type="Proteomes" id="UP000800038">
    <property type="component" value="Unassembled WGS sequence"/>
</dbReference>
<proteinExistence type="predicted"/>
<evidence type="ECO:0000313" key="3">
    <source>
        <dbReference type="Proteomes" id="UP000800038"/>
    </source>
</evidence>
<sequence>MVYITSDMFGPHTTHDRELSPLSTYWSAMGDQQHTAGLGKRKRHGEDGQPTNASRQHRLSPTMRSHLHNTPLFESNSSLPYAFLPTIPHNCTSERRPVKQVKRLSPKASLVKSASHLMDIDLDLPPKSDTQPPAVSDLRPCHACKLAPKRKKDLENYLDCRRCEGRTCYICARQCVGGCGKAICKKCIVEVGQEGEAWCLDCYSRNINA</sequence>
<dbReference type="EMBL" id="ML976045">
    <property type="protein sequence ID" value="KAF1941601.1"/>
    <property type="molecule type" value="Genomic_DNA"/>
</dbReference>
<name>A0A6A5SLU5_9PLEO</name>
<dbReference type="OrthoDB" id="5377226at2759"/>
<organism evidence="2 3">
    <name type="scientific">Clathrospora elynae</name>
    <dbReference type="NCBI Taxonomy" id="706981"/>
    <lineage>
        <taxon>Eukaryota</taxon>
        <taxon>Fungi</taxon>
        <taxon>Dikarya</taxon>
        <taxon>Ascomycota</taxon>
        <taxon>Pezizomycotina</taxon>
        <taxon>Dothideomycetes</taxon>
        <taxon>Pleosporomycetidae</taxon>
        <taxon>Pleosporales</taxon>
        <taxon>Diademaceae</taxon>
        <taxon>Clathrospora</taxon>
    </lineage>
</organism>
<keyword evidence="3" id="KW-1185">Reference proteome</keyword>
<evidence type="ECO:0000256" key="1">
    <source>
        <dbReference type="SAM" id="MobiDB-lite"/>
    </source>
</evidence>
<gene>
    <name evidence="2" type="ORF">EJ02DRAFT_454987</name>
</gene>
<accession>A0A6A5SLU5</accession>
<dbReference type="AlphaFoldDB" id="A0A6A5SLU5"/>